<keyword evidence="2" id="KW-0808">Transferase</keyword>
<dbReference type="RefSeq" id="WP_250826619.1">
    <property type="nucleotide sequence ID" value="NZ_JAMOIL010000006.1"/>
</dbReference>
<dbReference type="SUPFAM" id="SSF53335">
    <property type="entry name" value="S-adenosyl-L-methionine-dependent methyltransferases"/>
    <property type="match status" value="1"/>
</dbReference>
<gene>
    <name evidence="2" type="ORF">M8330_06185</name>
</gene>
<dbReference type="AlphaFoldDB" id="A0A9X2IDL4"/>
<dbReference type="Gene3D" id="3.40.50.150">
    <property type="entry name" value="Vaccinia Virus protein VP39"/>
    <property type="match status" value="1"/>
</dbReference>
<reference evidence="2" key="1">
    <citation type="submission" date="2022-05" db="EMBL/GenBank/DDBJ databases">
        <authorList>
            <person name="Tuo L."/>
        </authorList>
    </citation>
    <scope>NUCLEOTIDE SEQUENCE</scope>
    <source>
        <strain evidence="2">BSK12Z-4</strain>
    </source>
</reference>
<evidence type="ECO:0000259" key="1">
    <source>
        <dbReference type="Pfam" id="PF08242"/>
    </source>
</evidence>
<keyword evidence="3" id="KW-1185">Reference proteome</keyword>
<dbReference type="Proteomes" id="UP001139485">
    <property type="component" value="Unassembled WGS sequence"/>
</dbReference>
<dbReference type="InterPro" id="IPR013217">
    <property type="entry name" value="Methyltransf_12"/>
</dbReference>
<evidence type="ECO:0000313" key="2">
    <source>
        <dbReference type="EMBL" id="MCM0619881.1"/>
    </source>
</evidence>
<proteinExistence type="predicted"/>
<dbReference type="CDD" id="cd02440">
    <property type="entry name" value="AdoMet_MTases"/>
    <property type="match status" value="1"/>
</dbReference>
<dbReference type="EMBL" id="JAMOIL010000006">
    <property type="protein sequence ID" value="MCM0619881.1"/>
    <property type="molecule type" value="Genomic_DNA"/>
</dbReference>
<dbReference type="InterPro" id="IPR029063">
    <property type="entry name" value="SAM-dependent_MTases_sf"/>
</dbReference>
<name>A0A9X2IDL4_9ACTN</name>
<keyword evidence="2" id="KW-0489">Methyltransferase</keyword>
<accession>A0A9X2IDL4</accession>
<dbReference type="GO" id="GO:0008168">
    <property type="term" value="F:methyltransferase activity"/>
    <property type="evidence" value="ECO:0007669"/>
    <property type="project" value="UniProtKB-KW"/>
</dbReference>
<dbReference type="GO" id="GO:0032259">
    <property type="term" value="P:methylation"/>
    <property type="evidence" value="ECO:0007669"/>
    <property type="project" value="UniProtKB-KW"/>
</dbReference>
<feature type="domain" description="Methyltransferase type 12" evidence="1">
    <location>
        <begin position="52"/>
        <end position="149"/>
    </location>
</feature>
<comment type="caution">
    <text evidence="2">The sequence shown here is derived from an EMBL/GenBank/DDBJ whole genome shotgun (WGS) entry which is preliminary data.</text>
</comment>
<sequence>MTQPPPTRWALAGPDASAGFGRKFGDLVAEGADVHGEARLADTLLPRGARVLDVGAGMGRVGAGLAARGHRVVAVEPDAALVVQARATFPDLDLLHADGLDLSPALLGPERPHEFDLVVLVGNVMVFLAEGTERALLARVRAHLGARGRVLVGFHLVGAPPAARRYPPEEFVADAEAAGLRVDARFGSYELHPAGTDYAVWLLSPVDAGTPGATDVGHVR</sequence>
<organism evidence="2 3">
    <name type="scientific">Nocardioides bruguierae</name>
    <dbReference type="NCBI Taxonomy" id="2945102"/>
    <lineage>
        <taxon>Bacteria</taxon>
        <taxon>Bacillati</taxon>
        <taxon>Actinomycetota</taxon>
        <taxon>Actinomycetes</taxon>
        <taxon>Propionibacteriales</taxon>
        <taxon>Nocardioidaceae</taxon>
        <taxon>Nocardioides</taxon>
    </lineage>
</organism>
<protein>
    <submittedName>
        <fullName evidence="2">Methyltransferase domain-containing protein</fullName>
    </submittedName>
</protein>
<evidence type="ECO:0000313" key="3">
    <source>
        <dbReference type="Proteomes" id="UP001139485"/>
    </source>
</evidence>
<dbReference type="Pfam" id="PF08242">
    <property type="entry name" value="Methyltransf_12"/>
    <property type="match status" value="1"/>
</dbReference>